<sequence>MQQNSPLKVAVEQYCSKKDREKYGHTNMAERNMVAQPTTKKTEKYGRTTYHKQDREIWSQSLYHRMMLKLLRTALIDNRLT</sequence>
<accession>A0A0B7BUQ6</accession>
<name>A0A0B7BUQ6_9EUPU</name>
<dbReference type="AlphaFoldDB" id="A0A0B7BUQ6"/>
<evidence type="ECO:0000313" key="1">
    <source>
        <dbReference type="EMBL" id="CEK96652.1"/>
    </source>
</evidence>
<protein>
    <submittedName>
        <fullName evidence="1">Uncharacterized protein</fullName>
    </submittedName>
</protein>
<reference evidence="1" key="1">
    <citation type="submission" date="2014-12" db="EMBL/GenBank/DDBJ databases">
        <title>Insight into the proteome of Arion vulgaris.</title>
        <authorList>
            <person name="Aradska J."/>
            <person name="Bulat T."/>
            <person name="Smidak R."/>
            <person name="Sarate P."/>
            <person name="Gangsoo J."/>
            <person name="Sialana F."/>
            <person name="Bilban M."/>
            <person name="Lubec G."/>
        </authorList>
    </citation>
    <scope>NUCLEOTIDE SEQUENCE</scope>
    <source>
        <tissue evidence="1">Skin</tissue>
    </source>
</reference>
<organism evidence="1">
    <name type="scientific">Arion vulgaris</name>
    <dbReference type="NCBI Taxonomy" id="1028688"/>
    <lineage>
        <taxon>Eukaryota</taxon>
        <taxon>Metazoa</taxon>
        <taxon>Spiralia</taxon>
        <taxon>Lophotrochozoa</taxon>
        <taxon>Mollusca</taxon>
        <taxon>Gastropoda</taxon>
        <taxon>Heterobranchia</taxon>
        <taxon>Euthyneura</taxon>
        <taxon>Panpulmonata</taxon>
        <taxon>Eupulmonata</taxon>
        <taxon>Stylommatophora</taxon>
        <taxon>Helicina</taxon>
        <taxon>Arionoidea</taxon>
        <taxon>Arionidae</taxon>
        <taxon>Arion</taxon>
    </lineage>
</organism>
<proteinExistence type="predicted"/>
<gene>
    <name evidence="1" type="primary">ORF212898</name>
</gene>
<dbReference type="EMBL" id="HACG01049787">
    <property type="protein sequence ID" value="CEK96652.1"/>
    <property type="molecule type" value="Transcribed_RNA"/>
</dbReference>